<evidence type="ECO:0000313" key="2">
    <source>
        <dbReference type="EMBL" id="KAI9166050.1"/>
    </source>
</evidence>
<keyword evidence="3" id="KW-1185">Reference proteome</keyword>
<evidence type="ECO:0000256" key="1">
    <source>
        <dbReference type="SAM" id="MobiDB-lite"/>
    </source>
</evidence>
<dbReference type="Proteomes" id="UP001064489">
    <property type="component" value="Chromosome 10"/>
</dbReference>
<feature type="region of interest" description="Disordered" evidence="1">
    <location>
        <begin position="84"/>
        <end position="118"/>
    </location>
</feature>
<reference evidence="2" key="1">
    <citation type="journal article" date="2022" name="Plant J.">
        <title>Strategies of tolerance reflected in two North American maple genomes.</title>
        <authorList>
            <person name="McEvoy S.L."/>
            <person name="Sezen U.U."/>
            <person name="Trouern-Trend A."/>
            <person name="McMahon S.M."/>
            <person name="Schaberg P.G."/>
            <person name="Yang J."/>
            <person name="Wegrzyn J.L."/>
            <person name="Swenson N.G."/>
        </authorList>
    </citation>
    <scope>NUCLEOTIDE SEQUENCE</scope>
    <source>
        <strain evidence="2">91603</strain>
    </source>
</reference>
<protein>
    <submittedName>
        <fullName evidence="2">Uncharacterized protein</fullName>
    </submittedName>
</protein>
<reference evidence="2" key="2">
    <citation type="submission" date="2023-02" db="EMBL/GenBank/DDBJ databases">
        <authorList>
            <person name="Swenson N.G."/>
            <person name="Wegrzyn J.L."/>
            <person name="Mcevoy S.L."/>
        </authorList>
    </citation>
    <scope>NUCLEOTIDE SEQUENCE</scope>
    <source>
        <strain evidence="2">91603</strain>
        <tissue evidence="2">Leaf</tissue>
    </source>
</reference>
<sequence>MATTPTLFLDVNWLQSRSKRQFLYFQVVDRVLIWFKSRVLTLAQLRNLVITILRYLPEFDEGDQRSPEKEESVRWSGDRFWEHECDKEDPKPTPIKANTGSDLVSPSKLNLSELEGDEPKTKSLVTEIKLPDSEITTYLVQTQEATIEATSEAKNTNPRPKPDPNRNSKPTLSYPNPMLLSIQT</sequence>
<name>A0AAD5NLH0_ACENE</name>
<gene>
    <name evidence="2" type="ORF">LWI28_025356</name>
</gene>
<dbReference type="AlphaFoldDB" id="A0AAD5NLH0"/>
<accession>A0AAD5NLH0</accession>
<feature type="region of interest" description="Disordered" evidence="1">
    <location>
        <begin position="146"/>
        <end position="184"/>
    </location>
</feature>
<evidence type="ECO:0000313" key="3">
    <source>
        <dbReference type="Proteomes" id="UP001064489"/>
    </source>
</evidence>
<organism evidence="2 3">
    <name type="scientific">Acer negundo</name>
    <name type="common">Box elder</name>
    <dbReference type="NCBI Taxonomy" id="4023"/>
    <lineage>
        <taxon>Eukaryota</taxon>
        <taxon>Viridiplantae</taxon>
        <taxon>Streptophyta</taxon>
        <taxon>Embryophyta</taxon>
        <taxon>Tracheophyta</taxon>
        <taxon>Spermatophyta</taxon>
        <taxon>Magnoliopsida</taxon>
        <taxon>eudicotyledons</taxon>
        <taxon>Gunneridae</taxon>
        <taxon>Pentapetalae</taxon>
        <taxon>rosids</taxon>
        <taxon>malvids</taxon>
        <taxon>Sapindales</taxon>
        <taxon>Sapindaceae</taxon>
        <taxon>Hippocastanoideae</taxon>
        <taxon>Acereae</taxon>
        <taxon>Acer</taxon>
    </lineage>
</organism>
<feature type="compositionally biased region" description="Polar residues" evidence="1">
    <location>
        <begin position="96"/>
        <end position="110"/>
    </location>
</feature>
<proteinExistence type="predicted"/>
<comment type="caution">
    <text evidence="2">The sequence shown here is derived from an EMBL/GenBank/DDBJ whole genome shotgun (WGS) entry which is preliminary data.</text>
</comment>
<feature type="compositionally biased region" description="Polar residues" evidence="1">
    <location>
        <begin position="146"/>
        <end position="158"/>
    </location>
</feature>
<dbReference type="EMBL" id="JAJSOW010000105">
    <property type="protein sequence ID" value="KAI9166050.1"/>
    <property type="molecule type" value="Genomic_DNA"/>
</dbReference>